<evidence type="ECO:0000256" key="7">
    <source>
        <dbReference type="SAM" id="Phobius"/>
    </source>
</evidence>
<protein>
    <recommendedName>
        <fullName evidence="8">GtrA/DPMS transmembrane domain-containing protein</fullName>
    </recommendedName>
</protein>
<evidence type="ECO:0000256" key="3">
    <source>
        <dbReference type="ARBA" id="ARBA00022692"/>
    </source>
</evidence>
<feature type="domain" description="GtrA/DPMS transmembrane" evidence="8">
    <location>
        <begin position="86"/>
        <end position="198"/>
    </location>
</feature>
<comment type="subcellular location">
    <subcellularLocation>
        <location evidence="1">Membrane</location>
        <topology evidence="1">Multi-pass membrane protein</topology>
    </subcellularLocation>
</comment>
<keyword evidence="4 7" id="KW-1133">Transmembrane helix</keyword>
<feature type="transmembrane region" description="Helical" evidence="7">
    <location>
        <begin position="79"/>
        <end position="105"/>
    </location>
</feature>
<evidence type="ECO:0000259" key="8">
    <source>
        <dbReference type="Pfam" id="PF04138"/>
    </source>
</evidence>
<dbReference type="Pfam" id="PF04138">
    <property type="entry name" value="GtrA_DPMS_TM"/>
    <property type="match status" value="1"/>
</dbReference>
<reference evidence="9 10" key="1">
    <citation type="submission" date="2017-12" db="EMBL/GenBank/DDBJ databases">
        <authorList>
            <person name="Hurst M.R.H."/>
        </authorList>
    </citation>
    <scope>NUCLEOTIDE SEQUENCE [LARGE SCALE GENOMIC DNA]</scope>
    <source>
        <strain evidence="9 10">BM15</strain>
    </source>
</reference>
<organism evidence="9 10">
    <name type="scientific">Paracoccus tegillarcae</name>
    <dbReference type="NCBI Taxonomy" id="1529068"/>
    <lineage>
        <taxon>Bacteria</taxon>
        <taxon>Pseudomonadati</taxon>
        <taxon>Pseudomonadota</taxon>
        <taxon>Alphaproteobacteria</taxon>
        <taxon>Rhodobacterales</taxon>
        <taxon>Paracoccaceae</taxon>
        <taxon>Paracoccus</taxon>
    </lineage>
</organism>
<feature type="transmembrane region" description="Helical" evidence="7">
    <location>
        <begin position="146"/>
        <end position="168"/>
    </location>
</feature>
<evidence type="ECO:0000256" key="1">
    <source>
        <dbReference type="ARBA" id="ARBA00004141"/>
    </source>
</evidence>
<dbReference type="EMBL" id="CP025408">
    <property type="protein sequence ID" value="AUH33074.1"/>
    <property type="molecule type" value="Genomic_DNA"/>
</dbReference>
<dbReference type="InterPro" id="IPR007267">
    <property type="entry name" value="GtrA_DPMS_TM"/>
</dbReference>
<dbReference type="PANTHER" id="PTHR38459:SF1">
    <property type="entry name" value="PROPHAGE BACTOPRENOL-LINKED GLUCOSE TRANSLOCASE HOMOLOG"/>
    <property type="match status" value="1"/>
</dbReference>
<dbReference type="GO" id="GO:0005886">
    <property type="term" value="C:plasma membrane"/>
    <property type="evidence" value="ECO:0007669"/>
    <property type="project" value="TreeGrafter"/>
</dbReference>
<name>A0A2K9EUZ5_9RHOB</name>
<evidence type="ECO:0000256" key="2">
    <source>
        <dbReference type="ARBA" id="ARBA00009399"/>
    </source>
</evidence>
<gene>
    <name evidence="9" type="ORF">CUV01_06420</name>
</gene>
<evidence type="ECO:0000256" key="6">
    <source>
        <dbReference type="SAM" id="MobiDB-lite"/>
    </source>
</evidence>
<feature type="transmembrane region" description="Helical" evidence="7">
    <location>
        <begin position="180"/>
        <end position="199"/>
    </location>
</feature>
<feature type="transmembrane region" description="Helical" evidence="7">
    <location>
        <begin position="111"/>
        <end position="134"/>
    </location>
</feature>
<proteinExistence type="inferred from homology"/>
<evidence type="ECO:0000256" key="4">
    <source>
        <dbReference type="ARBA" id="ARBA00022989"/>
    </source>
</evidence>
<dbReference type="AlphaFoldDB" id="A0A2K9EUZ5"/>
<dbReference type="GO" id="GO:0000271">
    <property type="term" value="P:polysaccharide biosynthetic process"/>
    <property type="evidence" value="ECO:0007669"/>
    <property type="project" value="InterPro"/>
</dbReference>
<sequence>MARRGHARPCGQAPGLYHRDEGSPVEPRRRRFCAARRGQSGRKPVGRASGGLQTADPQRGYRRVSGPVMPQLKMEKAAALFWLAFRFGLVGLGSVGVYFIALYLLRPLLDSTIALTAAAYVISAVFNFILQNFFTFRGGAVHSAKVVKYMLMHILCMTINSSAMYLLVDIAGQKLYLSQLITTGIVAIVSFVLSSRYVYRDRSV</sequence>
<evidence type="ECO:0000256" key="5">
    <source>
        <dbReference type="ARBA" id="ARBA00023136"/>
    </source>
</evidence>
<feature type="region of interest" description="Disordered" evidence="6">
    <location>
        <begin position="1"/>
        <end position="60"/>
    </location>
</feature>
<keyword evidence="10" id="KW-1185">Reference proteome</keyword>
<comment type="similarity">
    <text evidence="2">Belongs to the GtrA family.</text>
</comment>
<dbReference type="KEGG" id="paro:CUV01_06420"/>
<evidence type="ECO:0000313" key="10">
    <source>
        <dbReference type="Proteomes" id="UP000233742"/>
    </source>
</evidence>
<dbReference type="Proteomes" id="UP000233742">
    <property type="component" value="Chromosome"/>
</dbReference>
<accession>A0A2K9EUZ5</accession>
<dbReference type="InterPro" id="IPR051401">
    <property type="entry name" value="GtrA_CellWall_Glycosyl"/>
</dbReference>
<dbReference type="PANTHER" id="PTHR38459">
    <property type="entry name" value="PROPHAGE BACTOPRENOL-LINKED GLUCOSE TRANSLOCASE HOMOLOG"/>
    <property type="match status" value="1"/>
</dbReference>
<keyword evidence="3 7" id="KW-0812">Transmembrane</keyword>
<evidence type="ECO:0000313" key="9">
    <source>
        <dbReference type="EMBL" id="AUH33074.1"/>
    </source>
</evidence>
<keyword evidence="5 7" id="KW-0472">Membrane</keyword>